<sequence length="578" mass="63009">MPPAAPESGGRRPRRSCSSAVKISYTEAGSSEDDDSEDASGGSSSEDDSKGGGSRASAGRRSASDLEPEDDVLEDEPVAAVAAKSKSRGGKKDRDKWTKPAPPDRGSAGVDPEDLPVIRCPHDMFRDLMGRAPRVEGALAALARPLRVATMCSGTESPLLALSMICNAAKELYGAELQIEHVFSCEIEPFKQAYIERNFSPPILFRDIRELGGEKATTAYGSLVEVPGEVDLLVAGTSCVDYSNLNNEKKDLDAKGESGQTFRGMMQWVVKNRPPLVILENVCGAPWERVAERFEENGYNAGFMRVDTKLHYIPHTRTRGYLLATLDSDKTIPLQWQDLVRRLERPSSSTLEAFLLPNDDPRVHSARAALAGKQDTQKARPRTDWGRCETRHQRARLEEELGVKRPLTGWEDGGLCKLPDYAWTDWGRSQVDRVLDLMDINLLRLAKKGQDPMYKTLVWNLSQNVDRTTGSVRPGICPCLTPSMVPFVTNRGGPLVGLEALSLQGIPVDDLLLTRESEDNMADLAGNAMTTTVVGTAILAAILLTAEPGAPRTRRAGAGRFCAGAMCAHARARAEQLL</sequence>
<reference evidence="4" key="1">
    <citation type="submission" date="2021-02" db="EMBL/GenBank/DDBJ databases">
        <title>First Annotated Genome of the Yellow-green Alga Tribonema minus.</title>
        <authorList>
            <person name="Mahan K.M."/>
        </authorList>
    </citation>
    <scope>NUCLEOTIDE SEQUENCE</scope>
    <source>
        <strain evidence="4">UTEX B ZZ1240</strain>
    </source>
</reference>
<dbReference type="InterPro" id="IPR029063">
    <property type="entry name" value="SAM-dependent_MTases_sf"/>
</dbReference>
<evidence type="ECO:0000256" key="1">
    <source>
        <dbReference type="ARBA" id="ARBA00022603"/>
    </source>
</evidence>
<dbReference type="Pfam" id="PF00145">
    <property type="entry name" value="DNA_methylase"/>
    <property type="match status" value="1"/>
</dbReference>
<dbReference type="Proteomes" id="UP000664859">
    <property type="component" value="Unassembled WGS sequence"/>
</dbReference>
<keyword evidence="5" id="KW-1185">Reference proteome</keyword>
<organism evidence="4 5">
    <name type="scientific">Tribonema minus</name>
    <dbReference type="NCBI Taxonomy" id="303371"/>
    <lineage>
        <taxon>Eukaryota</taxon>
        <taxon>Sar</taxon>
        <taxon>Stramenopiles</taxon>
        <taxon>Ochrophyta</taxon>
        <taxon>PX clade</taxon>
        <taxon>Xanthophyceae</taxon>
        <taxon>Tribonematales</taxon>
        <taxon>Tribonemataceae</taxon>
        <taxon>Tribonema</taxon>
    </lineage>
</organism>
<feature type="region of interest" description="Disordered" evidence="3">
    <location>
        <begin position="1"/>
        <end position="115"/>
    </location>
</feature>
<name>A0A836CNI4_9STRA</name>
<dbReference type="GO" id="GO:0008168">
    <property type="term" value="F:methyltransferase activity"/>
    <property type="evidence" value="ECO:0007669"/>
    <property type="project" value="UniProtKB-KW"/>
</dbReference>
<dbReference type="GO" id="GO:0032259">
    <property type="term" value="P:methylation"/>
    <property type="evidence" value="ECO:0007669"/>
    <property type="project" value="UniProtKB-KW"/>
</dbReference>
<dbReference type="SUPFAM" id="SSF53335">
    <property type="entry name" value="S-adenosyl-L-methionine-dependent methyltransferases"/>
    <property type="match status" value="1"/>
</dbReference>
<dbReference type="EMBL" id="JAFCMP010000014">
    <property type="protein sequence ID" value="KAG5191768.1"/>
    <property type="molecule type" value="Genomic_DNA"/>
</dbReference>
<feature type="compositionally biased region" description="Acidic residues" evidence="3">
    <location>
        <begin position="66"/>
        <end position="77"/>
    </location>
</feature>
<keyword evidence="1 4" id="KW-0489">Methyltransferase</keyword>
<comment type="caution">
    <text evidence="4">The sequence shown here is derived from an EMBL/GenBank/DDBJ whole genome shotgun (WGS) entry which is preliminary data.</text>
</comment>
<dbReference type="InterPro" id="IPR001525">
    <property type="entry name" value="C5_MeTfrase"/>
</dbReference>
<dbReference type="Gene3D" id="3.40.50.150">
    <property type="entry name" value="Vaccinia Virus protein VP39"/>
    <property type="match status" value="1"/>
</dbReference>
<evidence type="ECO:0000313" key="4">
    <source>
        <dbReference type="EMBL" id="KAG5191768.1"/>
    </source>
</evidence>
<evidence type="ECO:0000313" key="5">
    <source>
        <dbReference type="Proteomes" id="UP000664859"/>
    </source>
</evidence>
<dbReference type="AlphaFoldDB" id="A0A836CNI4"/>
<keyword evidence="2 4" id="KW-0808">Transferase</keyword>
<accession>A0A836CNI4</accession>
<evidence type="ECO:0000256" key="3">
    <source>
        <dbReference type="SAM" id="MobiDB-lite"/>
    </source>
</evidence>
<dbReference type="OrthoDB" id="423221at2759"/>
<proteinExistence type="predicted"/>
<evidence type="ECO:0000256" key="2">
    <source>
        <dbReference type="ARBA" id="ARBA00022679"/>
    </source>
</evidence>
<protein>
    <submittedName>
        <fullName evidence="4">S-adenosyl-L-methionine-dependent methyltransferase</fullName>
    </submittedName>
</protein>
<gene>
    <name evidence="4" type="ORF">JKP88DRAFT_294920</name>
</gene>